<organism evidence="2 3">
    <name type="scientific">Trematosphaeria pertusa</name>
    <dbReference type="NCBI Taxonomy" id="390896"/>
    <lineage>
        <taxon>Eukaryota</taxon>
        <taxon>Fungi</taxon>
        <taxon>Dikarya</taxon>
        <taxon>Ascomycota</taxon>
        <taxon>Pezizomycotina</taxon>
        <taxon>Dothideomycetes</taxon>
        <taxon>Pleosporomycetidae</taxon>
        <taxon>Pleosporales</taxon>
        <taxon>Massarineae</taxon>
        <taxon>Trematosphaeriaceae</taxon>
        <taxon>Trematosphaeria</taxon>
    </lineage>
</organism>
<reference evidence="2" key="1">
    <citation type="journal article" date="2020" name="Stud. Mycol.">
        <title>101 Dothideomycetes genomes: a test case for predicting lifestyles and emergence of pathogens.</title>
        <authorList>
            <person name="Haridas S."/>
            <person name="Albert R."/>
            <person name="Binder M."/>
            <person name="Bloem J."/>
            <person name="Labutti K."/>
            <person name="Salamov A."/>
            <person name="Andreopoulos B."/>
            <person name="Baker S."/>
            <person name="Barry K."/>
            <person name="Bills G."/>
            <person name="Bluhm B."/>
            <person name="Cannon C."/>
            <person name="Castanera R."/>
            <person name="Culley D."/>
            <person name="Daum C."/>
            <person name="Ezra D."/>
            <person name="Gonzalez J."/>
            <person name="Henrissat B."/>
            <person name="Kuo A."/>
            <person name="Liang C."/>
            <person name="Lipzen A."/>
            <person name="Lutzoni F."/>
            <person name="Magnuson J."/>
            <person name="Mondo S."/>
            <person name="Nolan M."/>
            <person name="Ohm R."/>
            <person name="Pangilinan J."/>
            <person name="Park H.-J."/>
            <person name="Ramirez L."/>
            <person name="Alfaro M."/>
            <person name="Sun H."/>
            <person name="Tritt A."/>
            <person name="Yoshinaga Y."/>
            <person name="Zwiers L.-H."/>
            <person name="Turgeon B."/>
            <person name="Goodwin S."/>
            <person name="Spatafora J."/>
            <person name="Crous P."/>
            <person name="Grigoriev I."/>
        </authorList>
    </citation>
    <scope>NUCLEOTIDE SEQUENCE</scope>
    <source>
        <strain evidence="2">CBS 122368</strain>
    </source>
</reference>
<feature type="region of interest" description="Disordered" evidence="1">
    <location>
        <begin position="283"/>
        <end position="308"/>
    </location>
</feature>
<dbReference type="RefSeq" id="XP_033686821.1">
    <property type="nucleotide sequence ID" value="XM_033821061.1"/>
</dbReference>
<sequence>MLLVHCCRIRVIVSIDPSWKVPFHSVHRCTSTSTTSRPTVATAQQSIRSSTCSSLLFLDLNPRSSTKVPSIGPVHQITRQHSTPTLSFAAQSFPQNENLNALMRLFHPLPLTPTHRATPESSSPSTSTSDAHSQSPTSKPSPQSPTRPQSPHRMIHLQLPPPKAPPSLLVDKTGRIPETPLPMPEPSILTCPTCYTRQAHFLEAEQQSTAVCQSCLTYFKRVEKRCERNSAEITSFPSLLEESEELERNGQGNAVGESGLATSAGRTMYSSIRRAFGVLRGGEGRRMGRSSSASSTESRCSSIRTFMD</sequence>
<accession>A0A6A6INK3</accession>
<dbReference type="OrthoDB" id="10635050at2759"/>
<feature type="region of interest" description="Disordered" evidence="1">
    <location>
        <begin position="111"/>
        <end position="165"/>
    </location>
</feature>
<feature type="compositionally biased region" description="Low complexity" evidence="1">
    <location>
        <begin position="289"/>
        <end position="308"/>
    </location>
</feature>
<keyword evidence="3" id="KW-1185">Reference proteome</keyword>
<gene>
    <name evidence="2" type="ORF">BU26DRAFT_245000</name>
</gene>
<dbReference type="AlphaFoldDB" id="A0A6A6INK3"/>
<feature type="compositionally biased region" description="Low complexity" evidence="1">
    <location>
        <begin position="119"/>
        <end position="151"/>
    </location>
</feature>
<dbReference type="GeneID" id="54574391"/>
<dbReference type="Proteomes" id="UP000800094">
    <property type="component" value="Unassembled WGS sequence"/>
</dbReference>
<name>A0A6A6INK3_9PLEO</name>
<evidence type="ECO:0000313" key="2">
    <source>
        <dbReference type="EMBL" id="KAF2251817.1"/>
    </source>
</evidence>
<dbReference type="EMBL" id="ML987192">
    <property type="protein sequence ID" value="KAF2251817.1"/>
    <property type="molecule type" value="Genomic_DNA"/>
</dbReference>
<protein>
    <submittedName>
        <fullName evidence="2">Uncharacterized protein</fullName>
    </submittedName>
</protein>
<proteinExistence type="predicted"/>
<evidence type="ECO:0000256" key="1">
    <source>
        <dbReference type="SAM" id="MobiDB-lite"/>
    </source>
</evidence>
<evidence type="ECO:0000313" key="3">
    <source>
        <dbReference type="Proteomes" id="UP000800094"/>
    </source>
</evidence>